<dbReference type="GO" id="GO:0004017">
    <property type="term" value="F:AMP kinase activity"/>
    <property type="evidence" value="ECO:0007669"/>
    <property type="project" value="UniProtKB-EC"/>
</dbReference>
<name>A0A5B1CE26_9BACT</name>
<dbReference type="Pfam" id="PF00406">
    <property type="entry name" value="ADK"/>
    <property type="match status" value="1"/>
</dbReference>
<dbReference type="GO" id="GO:0005524">
    <property type="term" value="F:ATP binding"/>
    <property type="evidence" value="ECO:0007669"/>
    <property type="project" value="UniProtKB-KW"/>
</dbReference>
<comment type="catalytic activity">
    <reaction evidence="6">
        <text>AMP + ATP = 2 ADP</text>
        <dbReference type="Rhea" id="RHEA:12973"/>
        <dbReference type="ChEBI" id="CHEBI:30616"/>
        <dbReference type="ChEBI" id="CHEBI:456215"/>
        <dbReference type="ChEBI" id="CHEBI:456216"/>
        <dbReference type="EC" id="2.7.4.3"/>
    </reaction>
</comment>
<protein>
    <recommendedName>
        <fullName evidence="6">Adenylate kinase</fullName>
        <ecNumber evidence="6">2.7.4.3</ecNumber>
    </recommendedName>
</protein>
<evidence type="ECO:0000256" key="3">
    <source>
        <dbReference type="ARBA" id="ARBA00022741"/>
    </source>
</evidence>
<dbReference type="CDD" id="cd01428">
    <property type="entry name" value="ADK"/>
    <property type="match status" value="1"/>
</dbReference>
<keyword evidence="6" id="KW-0067">ATP-binding</keyword>
<evidence type="ECO:0000256" key="6">
    <source>
        <dbReference type="RuleBase" id="RU003331"/>
    </source>
</evidence>
<evidence type="ECO:0000256" key="1">
    <source>
        <dbReference type="ARBA" id="ARBA00022679"/>
    </source>
</evidence>
<dbReference type="AlphaFoldDB" id="A0A5B1CE26"/>
<keyword evidence="1 5" id="KW-0808">Transferase</keyword>
<comment type="subcellular location">
    <subcellularLocation>
        <location evidence="6">Cytoplasm</location>
    </subcellularLocation>
</comment>
<dbReference type="SUPFAM" id="SSF52540">
    <property type="entry name" value="P-loop containing nucleoside triphosphate hydrolases"/>
    <property type="match status" value="1"/>
</dbReference>
<reference evidence="7 8" key="1">
    <citation type="submission" date="2019-08" db="EMBL/GenBank/DDBJ databases">
        <title>Deep-cultivation of Planctomycetes and their phenomic and genomic characterization uncovers novel biology.</title>
        <authorList>
            <person name="Wiegand S."/>
            <person name="Jogler M."/>
            <person name="Boedeker C."/>
            <person name="Pinto D."/>
            <person name="Vollmers J."/>
            <person name="Rivas-Marin E."/>
            <person name="Kohn T."/>
            <person name="Peeters S.H."/>
            <person name="Heuer A."/>
            <person name="Rast P."/>
            <person name="Oberbeckmann S."/>
            <person name="Bunk B."/>
            <person name="Jeske O."/>
            <person name="Meyerdierks A."/>
            <person name="Storesund J.E."/>
            <person name="Kallscheuer N."/>
            <person name="Luecker S."/>
            <person name="Lage O.M."/>
            <person name="Pohl T."/>
            <person name="Merkel B.J."/>
            <person name="Hornburger P."/>
            <person name="Mueller R.-W."/>
            <person name="Bruemmer F."/>
            <person name="Labrenz M."/>
            <person name="Spormann A.M."/>
            <person name="Op Den Camp H."/>
            <person name="Overmann J."/>
            <person name="Amann R."/>
            <person name="Jetten M.S.M."/>
            <person name="Mascher T."/>
            <person name="Medema M.H."/>
            <person name="Devos D.P."/>
            <person name="Kaster A.-K."/>
            <person name="Ovreas L."/>
            <person name="Rohde M."/>
            <person name="Galperin M.Y."/>
            <person name="Jogler C."/>
        </authorList>
    </citation>
    <scope>NUCLEOTIDE SEQUENCE [LARGE SCALE GENOMIC DNA]</scope>
    <source>
        <strain evidence="7 8">LF1</strain>
    </source>
</reference>
<keyword evidence="8" id="KW-1185">Reference proteome</keyword>
<gene>
    <name evidence="7" type="primary">adk_1</name>
    <name evidence="7" type="ORF">LF1_02010</name>
</gene>
<dbReference type="InterPro" id="IPR033690">
    <property type="entry name" value="Adenylat_kinase_CS"/>
</dbReference>
<dbReference type="EMBL" id="VRLW01000001">
    <property type="protein sequence ID" value="KAA1257713.1"/>
    <property type="molecule type" value="Genomic_DNA"/>
</dbReference>
<comment type="similarity">
    <text evidence="5">Belongs to the adenylate kinase family.</text>
</comment>
<keyword evidence="2" id="KW-0545">Nucleotide biosynthesis</keyword>
<keyword evidence="3 6" id="KW-0547">Nucleotide-binding</keyword>
<sequence>MFASQRTTAYSRDLVPDLNPSHLKKVDVSMDLEVKDAQLIFNSAWKELEAELGRPNMRFPKELILLGGAPGSGKGTNTDFIRQVRDISAAPIVVSELLDTPEAQAIKASGGMVGDREVVKLVFQKLLQPEHRDGAILDGFPRTKVQVECLKMLYDAMIQLRREYADSPELVHFKQPTFHIMVLFVDEAEAIARQLKRGRQTIAHNEEVNKTGVGQLWEERPTDFNEDLARNRYRVFKEKTYDALVSLKQIFHYHFINAQASLDVVQANILDELEYQSSLELDPKTFHTLRKIKLASEIVQHARRDLVRRLDQYEMEQPGVFHQVVDLIELKMMPIVLRHAISGYANINSEDPIWEEPDALAMLIDVFSERGFQASVDLTRHNVPIRFDLKTGDIEYNQKKVYRIRILFKGSIIRRG</sequence>
<evidence type="ECO:0000313" key="7">
    <source>
        <dbReference type="EMBL" id="KAA1257713.1"/>
    </source>
</evidence>
<dbReference type="PANTHER" id="PTHR23359">
    <property type="entry name" value="NUCLEOTIDE KINASE"/>
    <property type="match status" value="1"/>
</dbReference>
<dbReference type="Gene3D" id="3.40.50.300">
    <property type="entry name" value="P-loop containing nucleotide triphosphate hydrolases"/>
    <property type="match status" value="1"/>
</dbReference>
<evidence type="ECO:0000313" key="8">
    <source>
        <dbReference type="Proteomes" id="UP000322699"/>
    </source>
</evidence>
<dbReference type="PRINTS" id="PR00094">
    <property type="entry name" value="ADENYLTKNASE"/>
</dbReference>
<dbReference type="RefSeq" id="WP_084422852.1">
    <property type="nucleotide sequence ID" value="NZ_LWSK01000099.1"/>
</dbReference>
<proteinExistence type="inferred from homology"/>
<evidence type="ECO:0000256" key="4">
    <source>
        <dbReference type="ARBA" id="ARBA00022777"/>
    </source>
</evidence>
<accession>A0A5B1CE26</accession>
<dbReference type="EC" id="2.7.4.3" evidence="6"/>
<keyword evidence="4 5" id="KW-0418">Kinase</keyword>
<dbReference type="InterPro" id="IPR027417">
    <property type="entry name" value="P-loop_NTPase"/>
</dbReference>
<dbReference type="InterPro" id="IPR000850">
    <property type="entry name" value="Adenylat/UMP-CMP_kin"/>
</dbReference>
<dbReference type="GO" id="GO:0005737">
    <property type="term" value="C:cytoplasm"/>
    <property type="evidence" value="ECO:0007669"/>
    <property type="project" value="UniProtKB-SubCell"/>
</dbReference>
<dbReference type="PROSITE" id="PS00113">
    <property type="entry name" value="ADENYLATE_KINASE"/>
    <property type="match status" value="1"/>
</dbReference>
<comment type="caution">
    <text evidence="7">The sequence shown here is derived from an EMBL/GenBank/DDBJ whole genome shotgun (WGS) entry which is preliminary data.</text>
</comment>
<organism evidence="7 8">
    <name type="scientific">Rubripirellula obstinata</name>
    <dbReference type="NCBI Taxonomy" id="406547"/>
    <lineage>
        <taxon>Bacteria</taxon>
        <taxon>Pseudomonadati</taxon>
        <taxon>Planctomycetota</taxon>
        <taxon>Planctomycetia</taxon>
        <taxon>Pirellulales</taxon>
        <taxon>Pirellulaceae</taxon>
        <taxon>Rubripirellula</taxon>
    </lineage>
</organism>
<evidence type="ECO:0000256" key="5">
    <source>
        <dbReference type="RuleBase" id="RU003330"/>
    </source>
</evidence>
<evidence type="ECO:0000256" key="2">
    <source>
        <dbReference type="ARBA" id="ARBA00022727"/>
    </source>
</evidence>
<comment type="subunit">
    <text evidence="6">Monomer.</text>
</comment>
<dbReference type="Proteomes" id="UP000322699">
    <property type="component" value="Unassembled WGS sequence"/>
</dbReference>